<keyword evidence="7" id="KW-1185">Reference proteome</keyword>
<dbReference type="InterPro" id="IPR012349">
    <property type="entry name" value="Split_barrel_FMN-bd"/>
</dbReference>
<evidence type="ECO:0000313" key="4">
    <source>
        <dbReference type="EMBL" id="ANP52108.1"/>
    </source>
</evidence>
<dbReference type="SUPFAM" id="SSF50475">
    <property type="entry name" value="FMN-binding split barrel"/>
    <property type="match status" value="1"/>
</dbReference>
<dbReference type="EMBL" id="CP016279">
    <property type="protein sequence ID" value="ANP52108.1"/>
    <property type="molecule type" value="Genomic_DNA"/>
</dbReference>
<accession>A0A1B1AZD2</accession>
<dbReference type="Proteomes" id="UP001519309">
    <property type="component" value="Unassembled WGS sequence"/>
</dbReference>
<evidence type="ECO:0000256" key="1">
    <source>
        <dbReference type="ARBA" id="ARBA00023002"/>
    </source>
</evidence>
<dbReference type="Pfam" id="PF01613">
    <property type="entry name" value="Flavin_Reduct"/>
    <property type="match status" value="1"/>
</dbReference>
<reference evidence="3 6" key="1">
    <citation type="submission" date="2016-06" db="EMBL/GenBank/DDBJ databases">
        <title>Complete genome sequence of Streptomyces griseochromogenes ATCC 14511, the Blasticidin S producer.</title>
        <authorList>
            <person name="Wu L."/>
        </authorList>
    </citation>
    <scope>NUCLEOTIDE SEQUENCE [LARGE SCALE GENOMIC DNA]</scope>
    <source>
        <strain evidence="3 6">ATCC 14511</strain>
    </source>
</reference>
<dbReference type="SMART" id="SM00903">
    <property type="entry name" value="Flavin_Reduct"/>
    <property type="match status" value="1"/>
</dbReference>
<sequence>MWKVVRQFATGVSVVTTGQGVSAHGATVTSFTFVSQAPPLVSVCLKRESVLLDLIGPRGRFAVNVLSSEQTALARHFADRRRQPGARQFDQVSWKSGVDGTPVLAGAVGWLWCRARRRIRAGDHELVLAGVTAVADGMGRPLLYFGGRLHPAAIEHAS</sequence>
<proteinExistence type="predicted"/>
<keyword evidence="1" id="KW-0560">Oxidoreductase</keyword>
<dbReference type="GO" id="GO:0042602">
    <property type="term" value="F:riboflavin reductase (NADPH) activity"/>
    <property type="evidence" value="ECO:0007669"/>
    <property type="project" value="TreeGrafter"/>
</dbReference>
<evidence type="ECO:0000313" key="5">
    <source>
        <dbReference type="EMBL" id="MBP2055143.1"/>
    </source>
</evidence>
<reference evidence="5 7" key="2">
    <citation type="submission" date="2021-03" db="EMBL/GenBank/DDBJ databases">
        <title>Genomic Encyclopedia of Type Strains, Phase IV (KMG-IV): sequencing the most valuable type-strain genomes for metagenomic binning, comparative biology and taxonomic classification.</title>
        <authorList>
            <person name="Goeker M."/>
        </authorList>
    </citation>
    <scope>NUCLEOTIDE SEQUENCE [LARGE SCALE GENOMIC DNA]</scope>
    <source>
        <strain evidence="5 7">DSM 40499</strain>
    </source>
</reference>
<dbReference type="InterPro" id="IPR002563">
    <property type="entry name" value="Flavin_Rdtase-like_dom"/>
</dbReference>
<dbReference type="PANTHER" id="PTHR30466:SF1">
    <property type="entry name" value="FMN REDUCTASE (NADH) RUTF"/>
    <property type="match status" value="1"/>
</dbReference>
<evidence type="ECO:0000313" key="6">
    <source>
        <dbReference type="Proteomes" id="UP000092659"/>
    </source>
</evidence>
<dbReference type="GO" id="GO:0010181">
    <property type="term" value="F:FMN binding"/>
    <property type="evidence" value="ECO:0007669"/>
    <property type="project" value="InterPro"/>
</dbReference>
<dbReference type="STRING" id="68214.AVL59_22220"/>
<evidence type="ECO:0000313" key="3">
    <source>
        <dbReference type="EMBL" id="ANP51926.1"/>
    </source>
</evidence>
<dbReference type="Proteomes" id="UP000092659">
    <property type="component" value="Chromosome"/>
</dbReference>
<dbReference type="Gene3D" id="2.30.110.10">
    <property type="entry name" value="Electron Transport, Fmn-binding Protein, Chain A"/>
    <property type="match status" value="1"/>
</dbReference>
<name>A0A1B1AZD2_9ACTN</name>
<dbReference type="KEGG" id="sgs:AVL59_22220"/>
<dbReference type="OrthoDB" id="9792858at2"/>
<dbReference type="PANTHER" id="PTHR30466">
    <property type="entry name" value="FLAVIN REDUCTASE"/>
    <property type="match status" value="1"/>
</dbReference>
<protein>
    <submittedName>
        <fullName evidence="5">Flavin reductase (DIM6/NTAB) family NADH-FMN oxidoreductase RutF</fullName>
    </submittedName>
</protein>
<feature type="domain" description="Flavin reductase like" evidence="2">
    <location>
        <begin position="5"/>
        <end position="151"/>
    </location>
</feature>
<dbReference type="KEGG" id="sgs:AVL59_23335"/>
<organism evidence="3 6">
    <name type="scientific">Streptomyces griseochromogenes</name>
    <dbReference type="NCBI Taxonomy" id="68214"/>
    <lineage>
        <taxon>Bacteria</taxon>
        <taxon>Bacillati</taxon>
        <taxon>Actinomycetota</taxon>
        <taxon>Actinomycetes</taxon>
        <taxon>Kitasatosporales</taxon>
        <taxon>Streptomycetaceae</taxon>
        <taxon>Streptomyces</taxon>
    </lineage>
</organism>
<dbReference type="InterPro" id="IPR050268">
    <property type="entry name" value="NADH-dep_flavin_reductase"/>
</dbReference>
<dbReference type="EMBL" id="CP016279">
    <property type="protein sequence ID" value="ANP51926.1"/>
    <property type="molecule type" value="Genomic_DNA"/>
</dbReference>
<gene>
    <name evidence="3" type="ORF">AVL59_22220</name>
    <name evidence="4" type="ORF">AVL59_23335</name>
    <name evidence="5" type="ORF">J2Z21_008156</name>
</gene>
<dbReference type="AlphaFoldDB" id="A0A1B1AZD2"/>
<evidence type="ECO:0000259" key="2">
    <source>
        <dbReference type="SMART" id="SM00903"/>
    </source>
</evidence>
<dbReference type="EMBL" id="JAGGLP010000027">
    <property type="protein sequence ID" value="MBP2055143.1"/>
    <property type="molecule type" value="Genomic_DNA"/>
</dbReference>
<evidence type="ECO:0000313" key="7">
    <source>
        <dbReference type="Proteomes" id="UP001519309"/>
    </source>
</evidence>